<sequence length="304" mass="34141">MLDVTEDLGLKQGFRYTSAAICVFSDAAHPVNEGVERAQQLTHLAMLLVAHLLWPFVAYTDVPSPQRDPRAGRCVYCDCDDRPDVDTASCYPTANESERMVMRRDNYTCVATGIPWVGRETWEKGHSSLELAMGLEITHIFKDLRSLFRNKEQSYSTTLDLLQRFCELSPQRWPTERVNAPDNLFILEPSTQIAWDTFRCALVPDEIHNHYRLVNYLPYKFTGFQVADDVMFADHSKEWANDETAVPLPNAELLRARAAITGVLNRSGVLNVLDSIKKSCHSAPDGDGESLLRFLEGCGALVGG</sequence>
<dbReference type="EMBL" id="ML210977">
    <property type="protein sequence ID" value="TFK93740.1"/>
    <property type="molecule type" value="Genomic_DNA"/>
</dbReference>
<accession>A0A5C3Q049</accession>
<keyword evidence="2" id="KW-1185">Reference proteome</keyword>
<dbReference type="InParanoid" id="A0A5C3Q049"/>
<dbReference type="Proteomes" id="UP000308197">
    <property type="component" value="Unassembled WGS sequence"/>
</dbReference>
<reference evidence="1 2" key="1">
    <citation type="journal article" date="2019" name="Nat. Ecol. Evol.">
        <title>Megaphylogeny resolves global patterns of mushroom evolution.</title>
        <authorList>
            <person name="Varga T."/>
            <person name="Krizsan K."/>
            <person name="Foldi C."/>
            <person name="Dima B."/>
            <person name="Sanchez-Garcia M."/>
            <person name="Sanchez-Ramirez S."/>
            <person name="Szollosi G.J."/>
            <person name="Szarkandi J.G."/>
            <person name="Papp V."/>
            <person name="Albert L."/>
            <person name="Andreopoulos W."/>
            <person name="Angelini C."/>
            <person name="Antonin V."/>
            <person name="Barry K.W."/>
            <person name="Bougher N.L."/>
            <person name="Buchanan P."/>
            <person name="Buyck B."/>
            <person name="Bense V."/>
            <person name="Catcheside P."/>
            <person name="Chovatia M."/>
            <person name="Cooper J."/>
            <person name="Damon W."/>
            <person name="Desjardin D."/>
            <person name="Finy P."/>
            <person name="Geml J."/>
            <person name="Haridas S."/>
            <person name="Hughes K."/>
            <person name="Justo A."/>
            <person name="Karasinski D."/>
            <person name="Kautmanova I."/>
            <person name="Kiss B."/>
            <person name="Kocsube S."/>
            <person name="Kotiranta H."/>
            <person name="LaButti K.M."/>
            <person name="Lechner B.E."/>
            <person name="Liimatainen K."/>
            <person name="Lipzen A."/>
            <person name="Lukacs Z."/>
            <person name="Mihaltcheva S."/>
            <person name="Morgado L.N."/>
            <person name="Niskanen T."/>
            <person name="Noordeloos M.E."/>
            <person name="Ohm R.A."/>
            <person name="Ortiz-Santana B."/>
            <person name="Ovrebo C."/>
            <person name="Racz N."/>
            <person name="Riley R."/>
            <person name="Savchenko A."/>
            <person name="Shiryaev A."/>
            <person name="Soop K."/>
            <person name="Spirin V."/>
            <person name="Szebenyi C."/>
            <person name="Tomsovsky M."/>
            <person name="Tulloss R.E."/>
            <person name="Uehling J."/>
            <person name="Grigoriev I.V."/>
            <person name="Vagvolgyi C."/>
            <person name="Papp T."/>
            <person name="Martin F.M."/>
            <person name="Miettinen O."/>
            <person name="Hibbett D.S."/>
            <person name="Nagy L.G."/>
        </authorList>
    </citation>
    <scope>NUCLEOTIDE SEQUENCE [LARGE SCALE GENOMIC DNA]</scope>
    <source>
        <strain evidence="1 2">HHB13444</strain>
    </source>
</reference>
<name>A0A5C3Q049_9APHY</name>
<evidence type="ECO:0000313" key="1">
    <source>
        <dbReference type="EMBL" id="TFK93740.1"/>
    </source>
</evidence>
<protein>
    <submittedName>
        <fullName evidence="1">Uncharacterized protein</fullName>
    </submittedName>
</protein>
<evidence type="ECO:0000313" key="2">
    <source>
        <dbReference type="Proteomes" id="UP000308197"/>
    </source>
</evidence>
<dbReference type="AlphaFoldDB" id="A0A5C3Q049"/>
<dbReference type="STRING" id="1314778.A0A5C3Q049"/>
<proteinExistence type="predicted"/>
<organism evidence="1 2">
    <name type="scientific">Polyporus arcularius HHB13444</name>
    <dbReference type="NCBI Taxonomy" id="1314778"/>
    <lineage>
        <taxon>Eukaryota</taxon>
        <taxon>Fungi</taxon>
        <taxon>Dikarya</taxon>
        <taxon>Basidiomycota</taxon>
        <taxon>Agaricomycotina</taxon>
        <taxon>Agaricomycetes</taxon>
        <taxon>Polyporales</taxon>
        <taxon>Polyporaceae</taxon>
        <taxon>Polyporus</taxon>
    </lineage>
</organism>
<gene>
    <name evidence="1" type="ORF">K466DRAFT_537413</name>
</gene>